<feature type="transmembrane region" description="Helical" evidence="1">
    <location>
        <begin position="170"/>
        <end position="197"/>
    </location>
</feature>
<feature type="transmembrane region" description="Helical" evidence="1">
    <location>
        <begin position="326"/>
        <end position="343"/>
    </location>
</feature>
<dbReference type="InterPro" id="IPR045614">
    <property type="entry name" value="DUF6136"/>
</dbReference>
<organism evidence="2 3">
    <name type="scientific">Pseudoalteromonas xiamenensis</name>
    <dbReference type="NCBI Taxonomy" id="882626"/>
    <lineage>
        <taxon>Bacteria</taxon>
        <taxon>Pseudomonadati</taxon>
        <taxon>Pseudomonadota</taxon>
        <taxon>Gammaproteobacteria</taxon>
        <taxon>Alteromonadales</taxon>
        <taxon>Pseudoalteromonadaceae</taxon>
        <taxon>Pseudoalteromonas</taxon>
    </lineage>
</organism>
<proteinExistence type="predicted"/>
<keyword evidence="3" id="KW-1185">Reference proteome</keyword>
<evidence type="ECO:0000313" key="3">
    <source>
        <dbReference type="Proteomes" id="UP000664904"/>
    </source>
</evidence>
<sequence length="370" mass="42806">MKGLTLFFNYRFDAYCIGMRELFEQIKQFSVMIVLLFYTATPGLLALIFLWMGKVVQEQVGQDGSQIHAWALLVLQSVLFLVIRPVVLNSANLTFQRSLFSNLWPLRVMDGVLMTISNVPFWIAVLLASQMGWSKVALAPHFSLFIVAQLIFGLISLYRPTAVFISLVSAFLLVGWFSTLFLWLSFIIIWLICLTLLPLDKYLNVASVSNFKANSQMSFWLIWVKEHASSVLWRFGVMFVLLFTSDYVLTLRPDLIEVIGAFCIALSLLLWGSFIFATKPLLKQYLGFWRSLKLEKKIYRQFFGLHLCVLFFVWGGLYVWFGMHSLMLFFIPCIPLYVWLAWLSAQLFSVMWCSSVFIIFLIYELLYLSA</sequence>
<accession>A0A975DHK6</accession>
<dbReference type="AlphaFoldDB" id="A0A975DHK6"/>
<feature type="transmembrane region" description="Helical" evidence="1">
    <location>
        <begin position="108"/>
        <end position="132"/>
    </location>
</feature>
<feature type="transmembrane region" description="Helical" evidence="1">
    <location>
        <begin position="67"/>
        <end position="87"/>
    </location>
</feature>
<feature type="transmembrane region" description="Helical" evidence="1">
    <location>
        <begin position="231"/>
        <end position="249"/>
    </location>
</feature>
<evidence type="ECO:0000256" key="1">
    <source>
        <dbReference type="SAM" id="Phobius"/>
    </source>
</evidence>
<dbReference type="RefSeq" id="WP_208843536.1">
    <property type="nucleotide sequence ID" value="NZ_CP072133.1"/>
</dbReference>
<gene>
    <name evidence="2" type="ORF">J5O05_03020</name>
</gene>
<feature type="transmembrane region" description="Helical" evidence="1">
    <location>
        <begin position="138"/>
        <end position="158"/>
    </location>
</feature>
<feature type="transmembrane region" description="Helical" evidence="1">
    <location>
        <begin position="29"/>
        <end position="52"/>
    </location>
</feature>
<feature type="transmembrane region" description="Helical" evidence="1">
    <location>
        <begin position="350"/>
        <end position="368"/>
    </location>
</feature>
<evidence type="ECO:0000313" key="2">
    <source>
        <dbReference type="EMBL" id="QTH71913.1"/>
    </source>
</evidence>
<keyword evidence="1" id="KW-0472">Membrane</keyword>
<dbReference type="EMBL" id="CP072133">
    <property type="protein sequence ID" value="QTH71913.1"/>
    <property type="molecule type" value="Genomic_DNA"/>
</dbReference>
<keyword evidence="1" id="KW-1133">Transmembrane helix</keyword>
<feature type="transmembrane region" description="Helical" evidence="1">
    <location>
        <begin position="255"/>
        <end position="277"/>
    </location>
</feature>
<reference evidence="2" key="1">
    <citation type="submission" date="2021-03" db="EMBL/GenBank/DDBJ databases">
        <title>Complete Genome of Pseudoalteromonas xiamenensis STKMTI.2, a new potential marine bacterium producing anti-Vibrio compounds.</title>
        <authorList>
            <person name="Handayani D.P."/>
            <person name="Isnansetyo A."/>
            <person name="Istiqomah I."/>
            <person name="Jumina J."/>
        </authorList>
    </citation>
    <scope>NUCLEOTIDE SEQUENCE</scope>
    <source>
        <strain evidence="2">STKMTI.2</strain>
    </source>
</reference>
<protein>
    <submittedName>
        <fullName evidence="2">Uncharacterized protein</fullName>
    </submittedName>
</protein>
<keyword evidence="1" id="KW-0812">Transmembrane</keyword>
<feature type="transmembrane region" description="Helical" evidence="1">
    <location>
        <begin position="298"/>
        <end position="320"/>
    </location>
</feature>
<name>A0A975DHK6_9GAMM</name>
<dbReference type="Pfam" id="PF19632">
    <property type="entry name" value="DUF6136"/>
    <property type="match status" value="1"/>
</dbReference>
<dbReference type="KEGG" id="pxi:J5O05_03020"/>
<dbReference type="Proteomes" id="UP000664904">
    <property type="component" value="Chromosome"/>
</dbReference>